<gene>
    <name evidence="1" type="ORF">AU210_010133</name>
</gene>
<organism evidence="1 2">
    <name type="scientific">Fusarium oxysporum f. sp. radicis-cucumerinum</name>
    <dbReference type="NCBI Taxonomy" id="327505"/>
    <lineage>
        <taxon>Eukaryota</taxon>
        <taxon>Fungi</taxon>
        <taxon>Dikarya</taxon>
        <taxon>Ascomycota</taxon>
        <taxon>Pezizomycotina</taxon>
        <taxon>Sordariomycetes</taxon>
        <taxon>Hypocreomycetidae</taxon>
        <taxon>Hypocreales</taxon>
        <taxon>Nectriaceae</taxon>
        <taxon>Fusarium</taxon>
        <taxon>Fusarium oxysporum species complex</taxon>
    </lineage>
</organism>
<evidence type="ECO:0000313" key="1">
    <source>
        <dbReference type="EMBL" id="PCD30452.1"/>
    </source>
</evidence>
<reference evidence="1 2" key="1">
    <citation type="journal article" date="2016" name="Environ. Microbiol.">
        <title>Effector profiles distinguish formae speciales of Fusarium oxysporum.</title>
        <authorList>
            <person name="van Dam P."/>
            <person name="Fokkens L."/>
            <person name="Schmidt S.M."/>
            <person name="Linmans J.H."/>
            <person name="Kistler H.C."/>
            <person name="Ma L.J."/>
            <person name="Rep M."/>
        </authorList>
    </citation>
    <scope>NUCLEOTIDE SEQUENCE [LARGE SCALE GENOMIC DNA]</scope>
    <source>
        <strain evidence="1 2">Forc016</strain>
    </source>
</reference>
<protein>
    <submittedName>
        <fullName evidence="1">Uncharacterized protein</fullName>
    </submittedName>
</protein>
<sequence length="107" mass="11859">MLELQLSCKSQTEHVDVINTDTTAGPPINATDWTMHFDMPQADWNKTLESASETVDQAGWQDNGIQSQLQQTLIQPEEIAIVSLQHGKATNEILDSTGLSHLMKLDL</sequence>
<dbReference type="AlphaFoldDB" id="A0A2H3H1B8"/>
<dbReference type="STRING" id="327505.A0A2H3H1B8"/>
<evidence type="ECO:0000313" key="2">
    <source>
        <dbReference type="Proteomes" id="UP000219602"/>
    </source>
</evidence>
<reference evidence="1 2" key="2">
    <citation type="journal article" date="2017" name="Sci. Rep.">
        <title>A mobile pathogenicity chromosome in Fusarium oxysporum for infection of multiple cucurbit species.</title>
        <authorList>
            <person name="van Dam P."/>
            <person name="Fokkens L."/>
            <person name="Ayukawa Y."/>
            <person name="van der Gragt M."/>
            <person name="Ter Horst A."/>
            <person name="Brankovics B."/>
            <person name="Houterman P.M."/>
            <person name="Arie T."/>
            <person name="Rep M."/>
        </authorList>
    </citation>
    <scope>NUCLEOTIDE SEQUENCE [LARGE SCALE GENOMIC DNA]</scope>
    <source>
        <strain evidence="1 2">Forc016</strain>
    </source>
</reference>
<comment type="caution">
    <text evidence="1">The sequence shown here is derived from an EMBL/GenBank/DDBJ whole genome shotgun (WGS) entry which is preliminary data.</text>
</comment>
<dbReference type="EMBL" id="MABQ02000007">
    <property type="protein sequence ID" value="PCD30452.1"/>
    <property type="molecule type" value="Genomic_DNA"/>
</dbReference>
<name>A0A2H3H1B8_FUSOX</name>
<proteinExistence type="predicted"/>
<dbReference type="Proteomes" id="UP000219602">
    <property type="component" value="Chromosome 9"/>
</dbReference>
<accession>A0A2H3H1B8</accession>